<name>A0A2J9UYU5_VIBMI</name>
<dbReference type="STRING" id="674.VM_02220"/>
<sequence length="100" mass="11005">MNVHKNPAFLLCDWNGSIIPIRYAKASPAVQRDVNSNLSTIKVRSPSVSSIPVKRSKFYNPHQTRCIAKSIPSEDPIILINPLCGVNARKTPQTGLPPTK</sequence>
<dbReference type="EMBL" id="LOSJ02000002">
    <property type="protein sequence ID" value="PNM56707.1"/>
    <property type="molecule type" value="Genomic_DNA"/>
</dbReference>
<protein>
    <submittedName>
        <fullName evidence="1">Uncharacterized protein</fullName>
    </submittedName>
</protein>
<accession>A0A2J9UYU5</accession>
<dbReference type="AlphaFoldDB" id="A0A2J9UYU5"/>
<proteinExistence type="predicted"/>
<gene>
    <name evidence="1" type="ORF">AL544_011780</name>
</gene>
<reference evidence="1" key="1">
    <citation type="submission" date="2017-12" db="EMBL/GenBank/DDBJ databases">
        <title>FDA dAtabase for Regulatory Grade micrObial Sequences (FDA-ARGOS): Supporting development and validation of Infectious Disease Dx tests.</title>
        <authorList>
            <person name="Hoffmann M."/>
            <person name="Allard M."/>
            <person name="Evans P."/>
            <person name="Brown E."/>
            <person name="Tallon L.J."/>
            <person name="Sadzewicz L."/>
            <person name="Sengamalay N."/>
            <person name="Ott S."/>
            <person name="Godinez A."/>
            <person name="Nagaraj S."/>
            <person name="Vavikolanu K."/>
            <person name="Aluvathingal J."/>
            <person name="Nadendla S."/>
            <person name="Hobson J."/>
            <person name="Sichtig H."/>
        </authorList>
    </citation>
    <scope>NUCLEOTIDE SEQUENCE [LARGE SCALE GENOMIC DNA]</scope>
    <source>
        <strain evidence="1">FDAARGOS_113</strain>
    </source>
</reference>
<evidence type="ECO:0000313" key="2">
    <source>
        <dbReference type="Proteomes" id="UP000053748"/>
    </source>
</evidence>
<evidence type="ECO:0000313" key="1">
    <source>
        <dbReference type="EMBL" id="PNM56707.1"/>
    </source>
</evidence>
<dbReference type="Proteomes" id="UP000053748">
    <property type="component" value="Unassembled WGS sequence"/>
</dbReference>
<organism evidence="1 2">
    <name type="scientific">Vibrio mimicus</name>
    <dbReference type="NCBI Taxonomy" id="674"/>
    <lineage>
        <taxon>Bacteria</taxon>
        <taxon>Pseudomonadati</taxon>
        <taxon>Pseudomonadota</taxon>
        <taxon>Gammaproteobacteria</taxon>
        <taxon>Vibrionales</taxon>
        <taxon>Vibrionaceae</taxon>
        <taxon>Vibrio</taxon>
    </lineage>
</organism>
<comment type="caution">
    <text evidence="1">The sequence shown here is derived from an EMBL/GenBank/DDBJ whole genome shotgun (WGS) entry which is preliminary data.</text>
</comment>
<keyword evidence="2" id="KW-1185">Reference proteome</keyword>